<dbReference type="VEuPathDB" id="AmoebaDB:ACA1_111920"/>
<dbReference type="RefSeq" id="XP_004342028.1">
    <property type="nucleotide sequence ID" value="XM_004341979.1"/>
</dbReference>
<feature type="region of interest" description="Disordered" evidence="1">
    <location>
        <begin position="119"/>
        <end position="139"/>
    </location>
</feature>
<dbReference type="AlphaFoldDB" id="L8H2Z7"/>
<evidence type="ECO:0000256" key="1">
    <source>
        <dbReference type="SAM" id="MobiDB-lite"/>
    </source>
</evidence>
<evidence type="ECO:0000313" key="2">
    <source>
        <dbReference type="EMBL" id="ELR19919.1"/>
    </source>
</evidence>
<feature type="compositionally biased region" description="Basic residues" evidence="1">
    <location>
        <begin position="171"/>
        <end position="184"/>
    </location>
</feature>
<dbReference type="EMBL" id="KB007926">
    <property type="protein sequence ID" value="ELR19919.1"/>
    <property type="molecule type" value="Genomic_DNA"/>
</dbReference>
<dbReference type="Proteomes" id="UP000011083">
    <property type="component" value="Unassembled WGS sequence"/>
</dbReference>
<dbReference type="KEGG" id="acan:ACA1_111920"/>
<dbReference type="GeneID" id="14920756"/>
<accession>L8H2Z7</accession>
<keyword evidence="3" id="KW-1185">Reference proteome</keyword>
<feature type="region of interest" description="Disordered" evidence="1">
    <location>
        <begin position="48"/>
        <end position="78"/>
    </location>
</feature>
<organism evidence="2 3">
    <name type="scientific">Acanthamoeba castellanii (strain ATCC 30010 / Neff)</name>
    <dbReference type="NCBI Taxonomy" id="1257118"/>
    <lineage>
        <taxon>Eukaryota</taxon>
        <taxon>Amoebozoa</taxon>
        <taxon>Discosea</taxon>
        <taxon>Longamoebia</taxon>
        <taxon>Centramoebida</taxon>
        <taxon>Acanthamoebidae</taxon>
        <taxon>Acanthamoeba</taxon>
    </lineage>
</organism>
<proteinExistence type="predicted"/>
<protein>
    <submittedName>
        <fullName evidence="2">Uncharacterized protein</fullName>
    </submittedName>
</protein>
<evidence type="ECO:0000313" key="3">
    <source>
        <dbReference type="Proteomes" id="UP000011083"/>
    </source>
</evidence>
<feature type="region of interest" description="Disordered" evidence="1">
    <location>
        <begin position="171"/>
        <end position="201"/>
    </location>
</feature>
<reference evidence="2 3" key="1">
    <citation type="journal article" date="2013" name="Genome Biol.">
        <title>Genome of Acanthamoeba castellanii highlights extensive lateral gene transfer and early evolution of tyrosine kinase signaling.</title>
        <authorList>
            <person name="Clarke M."/>
            <person name="Lohan A.J."/>
            <person name="Liu B."/>
            <person name="Lagkouvardos I."/>
            <person name="Roy S."/>
            <person name="Zafar N."/>
            <person name="Bertelli C."/>
            <person name="Schilde C."/>
            <person name="Kianianmomeni A."/>
            <person name="Burglin T.R."/>
            <person name="Frech C."/>
            <person name="Turcotte B."/>
            <person name="Kopec K.O."/>
            <person name="Synnott J.M."/>
            <person name="Choo C."/>
            <person name="Paponov I."/>
            <person name="Finkler A."/>
            <person name="Soon Heng Tan C."/>
            <person name="Hutchins A.P."/>
            <person name="Weinmeier T."/>
            <person name="Rattei T."/>
            <person name="Chu J.S."/>
            <person name="Gimenez G."/>
            <person name="Irimia M."/>
            <person name="Rigden D.J."/>
            <person name="Fitzpatrick D.A."/>
            <person name="Lorenzo-Morales J."/>
            <person name="Bateman A."/>
            <person name="Chiu C.H."/>
            <person name="Tang P."/>
            <person name="Hegemann P."/>
            <person name="Fromm H."/>
            <person name="Raoult D."/>
            <person name="Greub G."/>
            <person name="Miranda-Saavedra D."/>
            <person name="Chen N."/>
            <person name="Nash P."/>
            <person name="Ginger M.L."/>
            <person name="Horn M."/>
            <person name="Schaap P."/>
            <person name="Caler L."/>
            <person name="Loftus B."/>
        </authorList>
    </citation>
    <scope>NUCLEOTIDE SEQUENCE [LARGE SCALE GENOMIC DNA]</scope>
    <source>
        <strain evidence="2 3">Neff</strain>
    </source>
</reference>
<gene>
    <name evidence="2" type="ORF">ACA1_111920</name>
</gene>
<name>L8H2Z7_ACACF</name>
<sequence length="259" mass="28301">MNSKARGEKVADDHIRQYIKNLAAKKGEGSDVSVEHLRKKFGIGYKRAKRLHDDELGPTNPDGGRSKTTPKRDASESVSDEAVIAFIHKCRDEGRDISTNELRHELHIGYKRAVRLLTQGEKGVRPTRSPSTRKRSSLTMLQEAEAEDDGGLGSLESVGAIDELAALHHLHHTSPGNKRARRGRKAEASVDGSSDGEEKDDLVGLEEAAKVLEGAETLDEGRVDTNGDGLLGEFSDVVLNLPKGGGWEDTLQAFEYKDK</sequence>